<sequence length="112" mass="12621">MEFPGLSLRYCACSGGNSMIFFGTESKGKIGTWKRGLAKRCIGGSKYKQNIDLRGRIKPRPTDRRLNKTIGPPAVDWDLLKFKVICDNATSRAQRDVPGPPTQHMIVRKREE</sequence>
<evidence type="ECO:0000313" key="3">
    <source>
        <dbReference type="Proteomes" id="UP000824540"/>
    </source>
</evidence>
<dbReference type="AlphaFoldDB" id="A0A8T2NSV6"/>
<evidence type="ECO:0000256" key="1">
    <source>
        <dbReference type="SAM" id="MobiDB-lite"/>
    </source>
</evidence>
<gene>
    <name evidence="2" type="ORF">JZ751_021184</name>
</gene>
<name>A0A8T2NSV6_9TELE</name>
<organism evidence="2 3">
    <name type="scientific">Albula glossodonta</name>
    <name type="common">roundjaw bonefish</name>
    <dbReference type="NCBI Taxonomy" id="121402"/>
    <lineage>
        <taxon>Eukaryota</taxon>
        <taxon>Metazoa</taxon>
        <taxon>Chordata</taxon>
        <taxon>Craniata</taxon>
        <taxon>Vertebrata</taxon>
        <taxon>Euteleostomi</taxon>
        <taxon>Actinopterygii</taxon>
        <taxon>Neopterygii</taxon>
        <taxon>Teleostei</taxon>
        <taxon>Albuliformes</taxon>
        <taxon>Albulidae</taxon>
        <taxon>Albula</taxon>
    </lineage>
</organism>
<dbReference type="EMBL" id="JAFBMS010000041">
    <property type="protein sequence ID" value="KAG9340628.1"/>
    <property type="molecule type" value="Genomic_DNA"/>
</dbReference>
<evidence type="ECO:0000313" key="2">
    <source>
        <dbReference type="EMBL" id="KAG9340628.1"/>
    </source>
</evidence>
<protein>
    <submittedName>
        <fullName evidence="2">Uncharacterized protein</fullName>
    </submittedName>
</protein>
<keyword evidence="3" id="KW-1185">Reference proteome</keyword>
<proteinExistence type="predicted"/>
<reference evidence="2" key="1">
    <citation type="thesis" date="2021" institute="BYU ScholarsArchive" country="Provo, UT, USA">
        <title>Applications of and Algorithms for Genome Assembly and Genomic Analyses with an Emphasis on Marine Teleosts.</title>
        <authorList>
            <person name="Pickett B.D."/>
        </authorList>
    </citation>
    <scope>NUCLEOTIDE SEQUENCE</scope>
    <source>
        <strain evidence="2">HI-2016</strain>
    </source>
</reference>
<comment type="caution">
    <text evidence="2">The sequence shown here is derived from an EMBL/GenBank/DDBJ whole genome shotgun (WGS) entry which is preliminary data.</text>
</comment>
<dbReference type="Proteomes" id="UP000824540">
    <property type="component" value="Unassembled WGS sequence"/>
</dbReference>
<feature type="region of interest" description="Disordered" evidence="1">
    <location>
        <begin position="91"/>
        <end position="112"/>
    </location>
</feature>
<accession>A0A8T2NSV6</accession>